<evidence type="ECO:0000256" key="2">
    <source>
        <dbReference type="ARBA" id="ARBA00023136"/>
    </source>
</evidence>
<dbReference type="PROSITE" id="PS51123">
    <property type="entry name" value="OMPA_2"/>
    <property type="match status" value="1"/>
</dbReference>
<dbReference type="PANTHER" id="PTHR30329">
    <property type="entry name" value="STATOR ELEMENT OF FLAGELLAR MOTOR COMPLEX"/>
    <property type="match status" value="1"/>
</dbReference>
<name>A0ABM7S1E3_9FLAO</name>
<dbReference type="RefSeq" id="WP_221259092.1">
    <property type="nucleotide sequence ID" value="NZ_AP024749.1"/>
</dbReference>
<dbReference type="InterPro" id="IPR011659">
    <property type="entry name" value="WD40"/>
</dbReference>
<dbReference type="Gene3D" id="3.30.1330.60">
    <property type="entry name" value="OmpA-like domain"/>
    <property type="match status" value="1"/>
</dbReference>
<evidence type="ECO:0000256" key="4">
    <source>
        <dbReference type="PROSITE-ProRule" id="PRU00473"/>
    </source>
</evidence>
<dbReference type="InterPro" id="IPR006664">
    <property type="entry name" value="OMP_bac"/>
</dbReference>
<evidence type="ECO:0000313" key="7">
    <source>
        <dbReference type="EMBL" id="BCY27473.1"/>
    </source>
</evidence>
<dbReference type="InterPro" id="IPR050330">
    <property type="entry name" value="Bact_OuterMem_StrucFunc"/>
</dbReference>
<keyword evidence="2 4" id="KW-0472">Membrane</keyword>
<feature type="chain" id="PRO_5045232187" evidence="5">
    <location>
        <begin position="21"/>
        <end position="523"/>
    </location>
</feature>
<dbReference type="PRINTS" id="PR01021">
    <property type="entry name" value="OMPADOMAIN"/>
</dbReference>
<dbReference type="EMBL" id="AP024749">
    <property type="protein sequence ID" value="BCY27473.1"/>
    <property type="molecule type" value="Genomic_DNA"/>
</dbReference>
<dbReference type="InterPro" id="IPR011042">
    <property type="entry name" value="6-blade_b-propeller_TolB-like"/>
</dbReference>
<reference evidence="7 8" key="1">
    <citation type="submission" date="2021-06" db="EMBL/GenBank/DDBJ databases">
        <title>Whole genome sequences of Flavobacterium sp. KK2020170 and assembly.</title>
        <authorList>
            <person name="Kitahara K."/>
            <person name="Miyoshi S."/>
            <person name="Uesaka K."/>
        </authorList>
    </citation>
    <scope>NUCLEOTIDE SEQUENCE [LARGE SCALE GENOMIC DNA]</scope>
    <source>
        <strain evidence="7 8">KK2020170</strain>
    </source>
</reference>
<dbReference type="SUPFAM" id="SSF103088">
    <property type="entry name" value="OmpA-like"/>
    <property type="match status" value="1"/>
</dbReference>
<protein>
    <submittedName>
        <fullName evidence="7">Cell envelope biogenesis protein OmpA</fullName>
    </submittedName>
</protein>
<dbReference type="Gene3D" id="2.120.10.30">
    <property type="entry name" value="TolB, C-terminal domain"/>
    <property type="match status" value="1"/>
</dbReference>
<evidence type="ECO:0000256" key="3">
    <source>
        <dbReference type="ARBA" id="ARBA00023237"/>
    </source>
</evidence>
<dbReference type="InterPro" id="IPR036737">
    <property type="entry name" value="OmpA-like_sf"/>
</dbReference>
<dbReference type="PANTHER" id="PTHR30329:SF21">
    <property type="entry name" value="LIPOPROTEIN YIAD-RELATED"/>
    <property type="match status" value="1"/>
</dbReference>
<keyword evidence="8" id="KW-1185">Reference proteome</keyword>
<dbReference type="Gene3D" id="2.60.40.1120">
    <property type="entry name" value="Carboxypeptidase-like, regulatory domain"/>
    <property type="match status" value="1"/>
</dbReference>
<keyword evidence="3" id="KW-0998">Cell outer membrane</keyword>
<keyword evidence="5" id="KW-0732">Signal</keyword>
<dbReference type="Pfam" id="PF07676">
    <property type="entry name" value="PD40"/>
    <property type="match status" value="2"/>
</dbReference>
<sequence>MKLISKLTLVCILIQNVLFAQEPQRLEHLDSILNIINTSTKGIRYNLSDTGINSELNEVGTTFFMNKYIILSNKKRRHYETTLNEKTNTFNNNMYCVNVDEEGNLSFPLLFSSALDSKNNEGSLTFSPNQKTIFYTQENPDNAEVFDLYKAELDTDSKEYWTNIQKVDIIPAGYSVETPTVSADGKKLVFASNMPGGFGGYDLYEATINEDGSVSKPSNLGANINTNEDEKYPTLTKDGKHLYFSSKGHLNMGGFDVFRSSCVDNSYLPALNLGTTLNSRRDDQAFLLVEENKGYISTDKSSGGNFDILKFEIKHLDKANKTYQVVEQESLTALPNAKVTIKDEFGNIITEAITDKNGEIKVEMNPISYNYITVEKEGYKPFKTNFTTENILSSPIKLEQDKPVITEDAIVIENIFFNFNKASITAESQLSLNKIVNVLNEYPEMKLAIGAHTDNKGSDKYNQALSQRRAKSTVDYLLSKGISKERLTFKGYGESQPLFDCGGNCTQEQDQKNRRVEFKIIKE</sequence>
<comment type="subcellular location">
    <subcellularLocation>
        <location evidence="1">Cell outer membrane</location>
    </subcellularLocation>
</comment>
<feature type="signal peptide" evidence="5">
    <location>
        <begin position="1"/>
        <end position="20"/>
    </location>
</feature>
<feature type="domain" description="OmpA-like" evidence="6">
    <location>
        <begin position="404"/>
        <end position="523"/>
    </location>
</feature>
<dbReference type="SUPFAM" id="SSF82171">
    <property type="entry name" value="DPP6 N-terminal domain-like"/>
    <property type="match status" value="1"/>
</dbReference>
<gene>
    <name evidence="7" type="ORF">KK2020170_03410</name>
</gene>
<proteinExistence type="predicted"/>
<evidence type="ECO:0000256" key="1">
    <source>
        <dbReference type="ARBA" id="ARBA00004442"/>
    </source>
</evidence>
<accession>A0ABM7S1E3</accession>
<dbReference type="Proteomes" id="UP000825258">
    <property type="component" value="Chromosome"/>
</dbReference>
<dbReference type="Pfam" id="PF00691">
    <property type="entry name" value="OmpA"/>
    <property type="match status" value="1"/>
</dbReference>
<organism evidence="7 8">
    <name type="scientific">Flavobacterium okayamense</name>
    <dbReference type="NCBI Taxonomy" id="2830782"/>
    <lineage>
        <taxon>Bacteria</taxon>
        <taxon>Pseudomonadati</taxon>
        <taxon>Bacteroidota</taxon>
        <taxon>Flavobacteriia</taxon>
        <taxon>Flavobacteriales</taxon>
        <taxon>Flavobacteriaceae</taxon>
        <taxon>Flavobacterium</taxon>
    </lineage>
</organism>
<dbReference type="InterPro" id="IPR006665">
    <property type="entry name" value="OmpA-like"/>
</dbReference>
<evidence type="ECO:0000259" key="6">
    <source>
        <dbReference type="PROSITE" id="PS51123"/>
    </source>
</evidence>
<dbReference type="CDD" id="cd07185">
    <property type="entry name" value="OmpA_C-like"/>
    <property type="match status" value="1"/>
</dbReference>
<evidence type="ECO:0000256" key="5">
    <source>
        <dbReference type="SAM" id="SignalP"/>
    </source>
</evidence>
<evidence type="ECO:0000313" key="8">
    <source>
        <dbReference type="Proteomes" id="UP000825258"/>
    </source>
</evidence>